<dbReference type="GO" id="GO:0000266">
    <property type="term" value="P:mitochondrial fission"/>
    <property type="evidence" value="ECO:0007669"/>
    <property type="project" value="TreeGrafter"/>
</dbReference>
<dbReference type="Gene3D" id="3.40.50.300">
    <property type="entry name" value="P-loop containing nucleotide triphosphate hydrolases"/>
    <property type="match status" value="1"/>
</dbReference>
<dbReference type="GO" id="GO:0016020">
    <property type="term" value="C:membrane"/>
    <property type="evidence" value="ECO:0007669"/>
    <property type="project" value="TreeGrafter"/>
</dbReference>
<dbReference type="Proteomes" id="UP000078113">
    <property type="component" value="Unassembled WGS sequence"/>
</dbReference>
<dbReference type="GO" id="GO:0016559">
    <property type="term" value="P:peroxisome fission"/>
    <property type="evidence" value="ECO:0007669"/>
    <property type="project" value="TreeGrafter"/>
</dbReference>
<dbReference type="PROSITE" id="PS00410">
    <property type="entry name" value="G_DYNAMIN_1"/>
    <property type="match status" value="1"/>
</dbReference>
<organism evidence="8 9">
    <name type="scientific">Tilletia walkeri</name>
    <dbReference type="NCBI Taxonomy" id="117179"/>
    <lineage>
        <taxon>Eukaryota</taxon>
        <taxon>Fungi</taxon>
        <taxon>Dikarya</taxon>
        <taxon>Basidiomycota</taxon>
        <taxon>Ustilaginomycotina</taxon>
        <taxon>Exobasidiomycetes</taxon>
        <taxon>Tilletiales</taxon>
        <taxon>Tilletiaceae</taxon>
        <taxon>Tilletia</taxon>
    </lineage>
</organism>
<dbReference type="GO" id="GO:0008017">
    <property type="term" value="F:microtubule binding"/>
    <property type="evidence" value="ECO:0007669"/>
    <property type="project" value="TreeGrafter"/>
</dbReference>
<dbReference type="InterPro" id="IPR030381">
    <property type="entry name" value="G_DYNAMIN_dom"/>
</dbReference>
<comment type="caution">
    <text evidence="8">The sequence shown here is derived from an EMBL/GenBank/DDBJ whole genome shotgun (WGS) entry which is preliminary data.</text>
</comment>
<evidence type="ECO:0000259" key="7">
    <source>
        <dbReference type="PROSITE" id="PS51718"/>
    </source>
</evidence>
<feature type="domain" description="Dynamin-type G" evidence="7">
    <location>
        <begin position="54"/>
        <end position="336"/>
    </location>
</feature>
<dbReference type="SMART" id="SM00302">
    <property type="entry name" value="GED"/>
    <property type="match status" value="1"/>
</dbReference>
<comment type="similarity">
    <text evidence="5">Belongs to the TRAFAC class dynamin-like GTPase superfamily. Dynamin/Fzo/YdjA family.</text>
</comment>
<feature type="domain" description="GED" evidence="6">
    <location>
        <begin position="624"/>
        <end position="710"/>
    </location>
</feature>
<keyword evidence="1 5" id="KW-0547">Nucleotide-binding</keyword>
<evidence type="ECO:0000313" key="9">
    <source>
        <dbReference type="Proteomes" id="UP000078113"/>
    </source>
</evidence>
<dbReference type="InterPro" id="IPR000375">
    <property type="entry name" value="Dynamin_stalk"/>
</dbReference>
<evidence type="ECO:0000256" key="4">
    <source>
        <dbReference type="ARBA" id="ARBA00073589"/>
    </source>
</evidence>
<evidence type="ECO:0000256" key="2">
    <source>
        <dbReference type="ARBA" id="ARBA00023134"/>
    </source>
</evidence>
<keyword evidence="3" id="KW-0505">Motor protein</keyword>
<dbReference type="GO" id="GO:0005777">
    <property type="term" value="C:peroxisome"/>
    <property type="evidence" value="ECO:0007669"/>
    <property type="project" value="TreeGrafter"/>
</dbReference>
<dbReference type="SMART" id="SM00053">
    <property type="entry name" value="DYNc"/>
    <property type="match status" value="1"/>
</dbReference>
<dbReference type="GO" id="GO:0003924">
    <property type="term" value="F:GTPase activity"/>
    <property type="evidence" value="ECO:0007669"/>
    <property type="project" value="InterPro"/>
</dbReference>
<dbReference type="InterPro" id="IPR001401">
    <property type="entry name" value="Dynamin_GTPase"/>
</dbReference>
<evidence type="ECO:0000256" key="5">
    <source>
        <dbReference type="RuleBase" id="RU003932"/>
    </source>
</evidence>
<dbReference type="GO" id="GO:0007033">
    <property type="term" value="P:vacuole organization"/>
    <property type="evidence" value="ECO:0007669"/>
    <property type="project" value="UniProtKB-ARBA"/>
</dbReference>
<dbReference type="PANTHER" id="PTHR11566">
    <property type="entry name" value="DYNAMIN"/>
    <property type="match status" value="1"/>
</dbReference>
<dbReference type="Gene3D" id="1.20.120.1240">
    <property type="entry name" value="Dynamin, middle domain"/>
    <property type="match status" value="1"/>
</dbReference>
<dbReference type="GO" id="GO:0006897">
    <property type="term" value="P:endocytosis"/>
    <property type="evidence" value="ECO:0007669"/>
    <property type="project" value="TreeGrafter"/>
</dbReference>
<evidence type="ECO:0000256" key="3">
    <source>
        <dbReference type="ARBA" id="ARBA00023175"/>
    </source>
</evidence>
<evidence type="ECO:0000259" key="6">
    <source>
        <dbReference type="PROSITE" id="PS51388"/>
    </source>
</evidence>
<dbReference type="GO" id="GO:0005525">
    <property type="term" value="F:GTP binding"/>
    <property type="evidence" value="ECO:0007669"/>
    <property type="project" value="UniProtKB-KW"/>
</dbReference>
<dbReference type="GO" id="GO:0005874">
    <property type="term" value="C:microtubule"/>
    <property type="evidence" value="ECO:0007669"/>
    <property type="project" value="TreeGrafter"/>
</dbReference>
<proteinExistence type="inferred from homology"/>
<evidence type="ECO:0000256" key="1">
    <source>
        <dbReference type="ARBA" id="ARBA00022741"/>
    </source>
</evidence>
<dbReference type="SUPFAM" id="SSF52540">
    <property type="entry name" value="P-loop containing nucleoside triphosphate hydrolases"/>
    <property type="match status" value="1"/>
</dbReference>
<dbReference type="InterPro" id="IPR003130">
    <property type="entry name" value="GED"/>
</dbReference>
<protein>
    <recommendedName>
        <fullName evidence="4">Vacuolar protein sorting-associated protein 1</fullName>
    </recommendedName>
</protein>
<dbReference type="CDD" id="cd08771">
    <property type="entry name" value="DLP_1"/>
    <property type="match status" value="1"/>
</dbReference>
<evidence type="ECO:0000313" key="8">
    <source>
        <dbReference type="EMBL" id="KAE8266599.1"/>
    </source>
</evidence>
<dbReference type="Pfam" id="PF02212">
    <property type="entry name" value="GED"/>
    <property type="match status" value="1"/>
</dbReference>
<dbReference type="PRINTS" id="PR00195">
    <property type="entry name" value="DYNAMIN"/>
</dbReference>
<dbReference type="InterPro" id="IPR027417">
    <property type="entry name" value="P-loop_NTPase"/>
</dbReference>
<reference evidence="8" key="1">
    <citation type="submission" date="2016-04" db="EMBL/GenBank/DDBJ databases">
        <authorList>
            <person name="Nguyen H.D."/>
            <person name="Samba Siva P."/>
            <person name="Cullis J."/>
            <person name="Levesque C.A."/>
            <person name="Hambleton S."/>
        </authorList>
    </citation>
    <scope>NUCLEOTIDE SEQUENCE</scope>
    <source>
        <strain evidence="8">DAOMC 236422</strain>
    </source>
</reference>
<dbReference type="InterPro" id="IPR020850">
    <property type="entry name" value="GED_dom"/>
</dbReference>
<accession>A0A8X7N4W2</accession>
<gene>
    <name evidence="8" type="ORF">A4X09_0g5749</name>
</gene>
<dbReference type="Pfam" id="PF00350">
    <property type="entry name" value="Dynamin_N"/>
    <property type="match status" value="1"/>
</dbReference>
<keyword evidence="9" id="KW-1185">Reference proteome</keyword>
<sequence length="710" mass="78729">MSMDQSLIRKSDAQPSDHVFSIDISSAPGGLDFSQSWSTRLLQDAFNNVGIQNPIDLPQITVLGSQSSGKSSVLENIVGRDFLPRGTGIVTRRPLVLQLINRPAVKTETNGESAGEQNQDEWGEFLHLPGEKFFDFNKIREEIVRDTELKTGKNAGISPQPINLRIYSPNVLTLTLVDLPGLTKVPVGDQPRDIERQIRDMVLKFIAKPNAIILAVTAANTDLANSDGLKMAREVDPEGTRTVGVLTKVDLMDAGTDVVDILAGRVIPLRLGYVPVVNRGQRDIEQRKLVSAALEAEKQFFETHPSYRAKAQFCGTPYLARKLNTLLMHHIRNTLPDIKTRIQTQLTKFQNELSALGGTLGDANSGNIVLSIITEFYNEFRTVIDGNSNDLSANELSGGARISFVFHELFCNGIKSIDPFDMVKDADIRVILYNSSGSAPALFVGTTAFEVIVKQQIKRLEEPSLKCCSLVYDELVRILAQLLAKNQSFRRFPALRDRFNSVVIQFFKRCMSPTTKLVTDLVAAEACYLNTGHPDFISGHKAMALVHDRLNPAPSQAPPSHKQIQANAVNNDKDLDVSLKDNQGFFGSFFTNKQAQKSKKGSMDPPPPSLKASGVLTDREAMETEVIKLLITSYFNIVKRTVIDMVPKAIMLNLVQLAKDSLQRELLQELYRAETLEELMKESDHVVSRRRECVKMIAALENASEIISTV</sequence>
<name>A0A8X7N4W2_9BASI</name>
<dbReference type="InterPro" id="IPR022812">
    <property type="entry name" value="Dynamin"/>
</dbReference>
<dbReference type="PROSITE" id="PS51388">
    <property type="entry name" value="GED"/>
    <property type="match status" value="1"/>
</dbReference>
<dbReference type="FunFam" id="3.40.50.300:FF:000473">
    <property type="entry name" value="Vacuolar sorting-associated 1 protein"/>
    <property type="match status" value="1"/>
</dbReference>
<dbReference type="InterPro" id="IPR045063">
    <property type="entry name" value="Dynamin_N"/>
</dbReference>
<dbReference type="PANTHER" id="PTHR11566:SF220">
    <property type="entry name" value="VACUOLAR PROTEIN SORTING-ASSOCIATED PROTEIN 1"/>
    <property type="match status" value="1"/>
</dbReference>
<dbReference type="Pfam" id="PF01031">
    <property type="entry name" value="Dynamin_M"/>
    <property type="match status" value="1"/>
</dbReference>
<dbReference type="EMBL" id="LWDG02000315">
    <property type="protein sequence ID" value="KAE8266599.1"/>
    <property type="molecule type" value="Genomic_DNA"/>
</dbReference>
<reference evidence="8" key="2">
    <citation type="journal article" date="2019" name="IMA Fungus">
        <title>Genome sequencing and comparison of five Tilletia species to identify candidate genes for the detection of regulated species infecting wheat.</title>
        <authorList>
            <person name="Nguyen H.D.T."/>
            <person name="Sultana T."/>
            <person name="Kesanakurti P."/>
            <person name="Hambleton S."/>
        </authorList>
    </citation>
    <scope>NUCLEOTIDE SEQUENCE</scope>
    <source>
        <strain evidence="8">DAOMC 236422</strain>
    </source>
</reference>
<dbReference type="PROSITE" id="PS51718">
    <property type="entry name" value="G_DYNAMIN_2"/>
    <property type="match status" value="1"/>
</dbReference>
<keyword evidence="2 5" id="KW-0342">GTP-binding</keyword>
<dbReference type="GO" id="GO:0048312">
    <property type="term" value="P:intracellular distribution of mitochondria"/>
    <property type="evidence" value="ECO:0007669"/>
    <property type="project" value="TreeGrafter"/>
</dbReference>
<dbReference type="AlphaFoldDB" id="A0A8X7N4W2"/>
<dbReference type="InterPro" id="IPR019762">
    <property type="entry name" value="Dynamin_GTPase_CS"/>
</dbReference>